<sequence length="986" mass="110646">MDRSFRTALKCEPPRDKDLKFIPKILIDENSINWWAKIRGFREIVEACKSMVLQGKFKDNEIFNGLVEAMVTYKDKETHGVGFQNFKYAPGVMEFAQIINIHSPRAYRAVHKVLQLPTACSNQINRAREPRFPIGIQPEMFSRIVSHLETMDYHGPLGLACDDTQLLAALRPYHDKETGQHYLLGRTGGPMLLAQPEEFEKLLDQGMVEKASKLRLWCLQVPMPEIPTIIAAAKAISNSLTADDLYVDLERLLDGLFQHGLKVISYAADGSSVERAIQRKLDQACKARRTLFISHPSGARMLTLGNYVVLYGHLRRLSTEGGPLFNRDVIKVDRQDDSAAIRLFSANVLQWLIENYPQLLVPIIYLFVLGELIDAYQNQHINHLERVKMVLRTLFFMEIWEEFIDEAAYPKAKHFLSKEACDIVQYLIYGFLTLIVIFRDHLPEIYPLLPWLLSTEPYGKERASGYTHNYHDIRGIDINALSTFPSNHEIQDAATTAYHEAENLWLLLGYCPVAYDDKAGSTVTKLPSISAWFTAKSHCPPIRPNDSATCYNAVDAEAVDSDYDSDVDVEYQHGNNPSEAALVLEAMEKAERFGNLSFVEEDEINRLSFAAISLSINDSLRIHELPELNGDQLQQSLRKEHSSIAYTLGHCLPAVVMPEERCTVLDISGNEMLDFSTLINLRKDHQRLQAATGTRKPQKSTTAGVVVSYFSDPMSASSTSDAPSTSETKLSRQELLRQFNAVIKAQEDRGVATAVGCRKPTPVTGNSANAAEVSAKDNQKLLNKRMRSFGKYQRLPRELRNARVTVLSPLTFFNDGKPLKEPILNGSWYGFVFVDGKIAIARGDYSSWLIGGIHGANIFSVLSLYSKSGGMNGKHGWVPQVTTITSASNIAVQLYQNVSRSRFRTFQSAGKNNIQIKKYGLISGVQFLCILAAAPKLFNDETFLEISESDIGMYGSLTISKEHISAAIKIFKGRKYDETDEVGEDD</sequence>
<dbReference type="Proteomes" id="UP000308652">
    <property type="component" value="Unassembled WGS sequence"/>
</dbReference>
<evidence type="ECO:0000313" key="2">
    <source>
        <dbReference type="Proteomes" id="UP000308652"/>
    </source>
</evidence>
<dbReference type="EMBL" id="ML213647">
    <property type="protein sequence ID" value="TFK33481.1"/>
    <property type="molecule type" value="Genomic_DNA"/>
</dbReference>
<reference evidence="1 2" key="1">
    <citation type="journal article" date="2019" name="Nat. Ecol. Evol.">
        <title>Megaphylogeny resolves global patterns of mushroom evolution.</title>
        <authorList>
            <person name="Varga T."/>
            <person name="Krizsan K."/>
            <person name="Foldi C."/>
            <person name="Dima B."/>
            <person name="Sanchez-Garcia M."/>
            <person name="Sanchez-Ramirez S."/>
            <person name="Szollosi G.J."/>
            <person name="Szarkandi J.G."/>
            <person name="Papp V."/>
            <person name="Albert L."/>
            <person name="Andreopoulos W."/>
            <person name="Angelini C."/>
            <person name="Antonin V."/>
            <person name="Barry K.W."/>
            <person name="Bougher N.L."/>
            <person name="Buchanan P."/>
            <person name="Buyck B."/>
            <person name="Bense V."/>
            <person name="Catcheside P."/>
            <person name="Chovatia M."/>
            <person name="Cooper J."/>
            <person name="Damon W."/>
            <person name="Desjardin D."/>
            <person name="Finy P."/>
            <person name="Geml J."/>
            <person name="Haridas S."/>
            <person name="Hughes K."/>
            <person name="Justo A."/>
            <person name="Karasinski D."/>
            <person name="Kautmanova I."/>
            <person name="Kiss B."/>
            <person name="Kocsube S."/>
            <person name="Kotiranta H."/>
            <person name="LaButti K.M."/>
            <person name="Lechner B.E."/>
            <person name="Liimatainen K."/>
            <person name="Lipzen A."/>
            <person name="Lukacs Z."/>
            <person name="Mihaltcheva S."/>
            <person name="Morgado L.N."/>
            <person name="Niskanen T."/>
            <person name="Noordeloos M.E."/>
            <person name="Ohm R.A."/>
            <person name="Ortiz-Santana B."/>
            <person name="Ovrebo C."/>
            <person name="Racz N."/>
            <person name="Riley R."/>
            <person name="Savchenko A."/>
            <person name="Shiryaev A."/>
            <person name="Soop K."/>
            <person name="Spirin V."/>
            <person name="Szebenyi C."/>
            <person name="Tomsovsky M."/>
            <person name="Tulloss R.E."/>
            <person name="Uehling J."/>
            <person name="Grigoriev I.V."/>
            <person name="Vagvolgyi C."/>
            <person name="Papp T."/>
            <person name="Martin F.M."/>
            <person name="Miettinen O."/>
            <person name="Hibbett D.S."/>
            <person name="Nagy L.G."/>
        </authorList>
    </citation>
    <scope>NUCLEOTIDE SEQUENCE [LARGE SCALE GENOMIC DNA]</scope>
    <source>
        <strain evidence="1 2">CBS 166.37</strain>
    </source>
</reference>
<dbReference type="STRING" id="68775.A0A5C3LXI5"/>
<evidence type="ECO:0000313" key="1">
    <source>
        <dbReference type="EMBL" id="TFK33481.1"/>
    </source>
</evidence>
<dbReference type="OrthoDB" id="73076at2759"/>
<proteinExistence type="predicted"/>
<accession>A0A5C3LXI5</accession>
<keyword evidence="2" id="KW-1185">Reference proteome</keyword>
<gene>
    <name evidence="1" type="ORF">BDQ12DRAFT_670188</name>
</gene>
<organism evidence="1 2">
    <name type="scientific">Crucibulum laeve</name>
    <dbReference type="NCBI Taxonomy" id="68775"/>
    <lineage>
        <taxon>Eukaryota</taxon>
        <taxon>Fungi</taxon>
        <taxon>Dikarya</taxon>
        <taxon>Basidiomycota</taxon>
        <taxon>Agaricomycotina</taxon>
        <taxon>Agaricomycetes</taxon>
        <taxon>Agaricomycetidae</taxon>
        <taxon>Agaricales</taxon>
        <taxon>Agaricineae</taxon>
        <taxon>Nidulariaceae</taxon>
        <taxon>Crucibulum</taxon>
    </lineage>
</organism>
<dbReference type="AlphaFoldDB" id="A0A5C3LXI5"/>
<protein>
    <submittedName>
        <fullName evidence="1">Uncharacterized protein</fullName>
    </submittedName>
</protein>
<name>A0A5C3LXI5_9AGAR</name>